<organism evidence="8 9">
    <name type="scientific">Diploptera punctata</name>
    <name type="common">Pacific beetle cockroach</name>
    <dbReference type="NCBI Taxonomy" id="6984"/>
    <lineage>
        <taxon>Eukaryota</taxon>
        <taxon>Metazoa</taxon>
        <taxon>Ecdysozoa</taxon>
        <taxon>Arthropoda</taxon>
        <taxon>Hexapoda</taxon>
        <taxon>Insecta</taxon>
        <taxon>Pterygota</taxon>
        <taxon>Neoptera</taxon>
        <taxon>Polyneoptera</taxon>
        <taxon>Dictyoptera</taxon>
        <taxon>Blattodea</taxon>
        <taxon>Blaberoidea</taxon>
        <taxon>Blaberidae</taxon>
        <taxon>Diplopterinae</taxon>
        <taxon>Diploptera</taxon>
    </lineage>
</organism>
<accession>A0AAD7ZPY5</accession>
<keyword evidence="4" id="KW-0175">Coiled coil</keyword>
<dbReference type="EMBL" id="JASPKZ010007408">
    <property type="protein sequence ID" value="KAJ9584437.1"/>
    <property type="molecule type" value="Genomic_DNA"/>
</dbReference>
<dbReference type="PANTHER" id="PTHR22997:SF3">
    <property type="entry name" value="PROTEIN KINTOUN"/>
    <property type="match status" value="1"/>
</dbReference>
<dbReference type="GO" id="GO:0070286">
    <property type="term" value="P:axonemal dynein complex assembly"/>
    <property type="evidence" value="ECO:0007669"/>
    <property type="project" value="InterPro"/>
</dbReference>
<evidence type="ECO:0000256" key="4">
    <source>
        <dbReference type="SAM" id="Coils"/>
    </source>
</evidence>
<feature type="non-terminal residue" evidence="8">
    <location>
        <position position="578"/>
    </location>
</feature>
<feature type="region of interest" description="Disordered" evidence="5">
    <location>
        <begin position="373"/>
        <end position="394"/>
    </location>
</feature>
<reference evidence="8" key="2">
    <citation type="submission" date="2023-05" db="EMBL/GenBank/DDBJ databases">
        <authorList>
            <person name="Fouks B."/>
        </authorList>
    </citation>
    <scope>NUCLEOTIDE SEQUENCE</scope>
    <source>
        <strain evidence="8">Stay&amp;Tobe</strain>
        <tissue evidence="8">Testes</tissue>
    </source>
</reference>
<feature type="compositionally biased region" description="Basic and acidic residues" evidence="5">
    <location>
        <begin position="373"/>
        <end position="383"/>
    </location>
</feature>
<feature type="domain" description="PIH1D1/2/3 CS-like" evidence="7">
    <location>
        <begin position="256"/>
        <end position="356"/>
    </location>
</feature>
<evidence type="ECO:0000256" key="1">
    <source>
        <dbReference type="ARBA" id="ARBA00008511"/>
    </source>
</evidence>
<comment type="caution">
    <text evidence="8">The sequence shown here is derived from an EMBL/GenBank/DDBJ whole genome shotgun (WGS) entry which is preliminary data.</text>
</comment>
<evidence type="ECO:0000256" key="2">
    <source>
        <dbReference type="ARBA" id="ARBA00022490"/>
    </source>
</evidence>
<dbReference type="GO" id="GO:0120293">
    <property type="term" value="C:dynein axonemal particle"/>
    <property type="evidence" value="ECO:0007669"/>
    <property type="project" value="UniProtKB-SubCell"/>
</dbReference>
<dbReference type="CDD" id="cd00298">
    <property type="entry name" value="ACD_sHsps_p23-like"/>
    <property type="match status" value="1"/>
</dbReference>
<evidence type="ECO:0000259" key="7">
    <source>
        <dbReference type="Pfam" id="PF18201"/>
    </source>
</evidence>
<feature type="domain" description="PIH1 N-terminal" evidence="6">
    <location>
        <begin position="43"/>
        <end position="204"/>
    </location>
</feature>
<comment type="similarity">
    <text evidence="1">Belongs to the PIH1 family.</text>
</comment>
<keyword evidence="2" id="KW-0963">Cytoplasm</keyword>
<proteinExistence type="inferred from homology"/>
<dbReference type="InterPro" id="IPR012981">
    <property type="entry name" value="PIH1_N"/>
</dbReference>
<dbReference type="AlphaFoldDB" id="A0AAD7ZPY5"/>
<dbReference type="HAMAP" id="MF_03069">
    <property type="entry name" value="Kintoun"/>
    <property type="match status" value="1"/>
</dbReference>
<dbReference type="PANTHER" id="PTHR22997">
    <property type="entry name" value="PIH1 DOMAIN-CONTAINING PROTEIN 1"/>
    <property type="match status" value="1"/>
</dbReference>
<evidence type="ECO:0008006" key="10">
    <source>
        <dbReference type="Google" id="ProtNLM"/>
    </source>
</evidence>
<protein>
    <recommendedName>
        <fullName evidence="10">Dynein assembly factor 2, axonemal homolog</fullName>
    </recommendedName>
</protein>
<feature type="coiled-coil region" evidence="4">
    <location>
        <begin position="225"/>
        <end position="252"/>
    </location>
</feature>
<name>A0AAD7ZPY5_DIPPU</name>
<dbReference type="Proteomes" id="UP001233999">
    <property type="component" value="Unassembled WGS sequence"/>
</dbReference>
<dbReference type="InterPro" id="IPR050734">
    <property type="entry name" value="PIH1/Kintoun_subfamily"/>
</dbReference>
<sequence length="578" mass="66194">MARRSRTQAWEDLELTRDEVERIGAALKKEEFRKLLQDYAEEINDPENKKIYEKEITELERERGIKVTFVDPEPCYVIKSSIDGSKKAFINICKNDKVGKPVSEPVIKSGTRGLNWSLPYTQAPPRDDIDKNGNRCVVFDVVFHPDTHHLAANNIQFKMMLDNTAMDAVEDNFNVCLDRKNIKFPKMKYKGIPRPTVIRKKVENVQMSKDEFSVPESVYPYRPPMDETEIEARNEEARKKCEEREKENLNRSRSVYTTPKYIIKHRQAIDIQDFSNDRNSKMYAAIPNELVVEIELPLLNSSSDMTLDVTEKSVTLVSEKPSKYKLELPLPYFVDEDGGSAKFDKSCRKLLITLPVRKHKSVQLVDIGREDSGVESDLGHRTPESSSSDEEMSLQKPVIEINKNETLDINRNAELVSEFIRTENLIPQIAENEAYRTMNKAENKNFLDAGVHYLFPAFTCNMMDNVIAFTLHVKNVEPDSIKCRYLGDGTSGFQIKFNSIGSGFFPILYAFYLTFPSCCICEDSLSAEAWDNNVIVQMQLNSSDLSVMEYYAGLDENLLTNYSLPEPAALSRQLQQLE</sequence>
<gene>
    <name evidence="8" type="ORF">L9F63_021221</name>
</gene>
<comment type="subcellular location">
    <subcellularLocation>
        <location evidence="3">Dynein axonemal particle</location>
    </subcellularLocation>
</comment>
<dbReference type="Pfam" id="PF08190">
    <property type="entry name" value="PIH1"/>
    <property type="match status" value="1"/>
</dbReference>
<keyword evidence="9" id="KW-1185">Reference proteome</keyword>
<evidence type="ECO:0000256" key="5">
    <source>
        <dbReference type="SAM" id="MobiDB-lite"/>
    </source>
</evidence>
<evidence type="ECO:0000313" key="9">
    <source>
        <dbReference type="Proteomes" id="UP001233999"/>
    </source>
</evidence>
<evidence type="ECO:0000313" key="8">
    <source>
        <dbReference type="EMBL" id="KAJ9584437.1"/>
    </source>
</evidence>
<evidence type="ECO:0000256" key="3">
    <source>
        <dbReference type="ARBA" id="ARBA00024190"/>
    </source>
</evidence>
<dbReference type="Pfam" id="PF18201">
    <property type="entry name" value="PIH1_CS"/>
    <property type="match status" value="1"/>
</dbReference>
<reference evidence="8" key="1">
    <citation type="journal article" date="2023" name="IScience">
        <title>Live-bearing cockroach genome reveals convergent evolutionary mechanisms linked to viviparity in insects and beyond.</title>
        <authorList>
            <person name="Fouks B."/>
            <person name="Harrison M.C."/>
            <person name="Mikhailova A.A."/>
            <person name="Marchal E."/>
            <person name="English S."/>
            <person name="Carruthers M."/>
            <person name="Jennings E.C."/>
            <person name="Chiamaka E.L."/>
            <person name="Frigard R.A."/>
            <person name="Pippel M."/>
            <person name="Attardo G.M."/>
            <person name="Benoit J.B."/>
            <person name="Bornberg-Bauer E."/>
            <person name="Tobe S.S."/>
        </authorList>
    </citation>
    <scope>NUCLEOTIDE SEQUENCE</scope>
    <source>
        <strain evidence="8">Stay&amp;Tobe</strain>
    </source>
</reference>
<dbReference type="InterPro" id="IPR041442">
    <property type="entry name" value="PIH1D1/2/3_CS-like"/>
</dbReference>
<dbReference type="InterPro" id="IPR034727">
    <property type="entry name" value="Kintoun"/>
</dbReference>
<evidence type="ECO:0000259" key="6">
    <source>
        <dbReference type="Pfam" id="PF08190"/>
    </source>
</evidence>